<dbReference type="PANTHER" id="PTHR23167">
    <property type="entry name" value="CALPONIN HOMOLOGY DOMAIN-CONTAINING PROTEIN DDB_G0272472-RELATED"/>
    <property type="match status" value="1"/>
</dbReference>
<accession>A0A6G1Q4Z3</accession>
<evidence type="ECO:0000256" key="1">
    <source>
        <dbReference type="SAM" id="MobiDB-lite"/>
    </source>
</evidence>
<dbReference type="PROSITE" id="PS51840">
    <property type="entry name" value="C2_NT"/>
    <property type="match status" value="1"/>
</dbReference>
<feature type="region of interest" description="Disordered" evidence="1">
    <location>
        <begin position="698"/>
        <end position="734"/>
    </location>
</feature>
<evidence type="ECO:0000313" key="4">
    <source>
        <dbReference type="Proteomes" id="UP000503349"/>
    </source>
</evidence>
<proteinExistence type="predicted"/>
<feature type="domain" description="C2 NT-type" evidence="2">
    <location>
        <begin position="99"/>
        <end position="275"/>
    </location>
</feature>
<feature type="region of interest" description="Disordered" evidence="1">
    <location>
        <begin position="1152"/>
        <end position="1176"/>
    </location>
</feature>
<dbReference type="EMBL" id="CM015724">
    <property type="protein sequence ID" value="KAF3697474.1"/>
    <property type="molecule type" value="Genomic_DNA"/>
</dbReference>
<feature type="compositionally biased region" description="Polar residues" evidence="1">
    <location>
        <begin position="363"/>
        <end position="376"/>
    </location>
</feature>
<dbReference type="InterPro" id="IPR019448">
    <property type="entry name" value="NT-C2"/>
</dbReference>
<sequence>MERVTVKWVKGFDRFTELLGSSVRVKVLFSTCRLITPSDSPSLPRLHVSQCAYVADTMCDMMTPCPRWEGDLFGRSGRCLAEEGCSLLHLQHHQGCSQDFGTMGSSDSFTECVQPHSGRINTQYNGVFMGSLKRTSLEFLGDRVILSRLHSWQPGIKNPYRGLALWQVPESLDITVTLFKCITPILIYMGANMAKTSNNYVSLQEPTAEDFEDKDWTFVIENETKGRRKVLASADVNMKKYASVTPVQYDVTLKLKPLSAKVVEATLKLNLSCVFLKEGKATDEDMQSLASLMSMKQSDIGNLDDFNDSDDEVGEERRTSFGQALQVTVTSEMDWKTSSDISSTISVPHRPPLPEPPDPSSSFIFRTHTQPPTTAKQARPSPYSFTLPAFTRAHPPALPKIFQPKAGSAPRRSHSFHSDSSPPEALVAQTFSTFTPSKALSTSYLSSDPSLHSPAYSDTSQTASWQSEWRPPKSLAQPAFSPKSLQLSDYDGGQSAVQQKKQRIEMPCNEYKRHLSTLSEEDNQCMTTTCAESRAPTSQRPEQSLASQHKKDASFGIEVVKASAGPESMASILKLSSRMTLAPELKNVEMPKTIMDQTESSLTRTLPSVQSTLSPHISASKQNPDFHSPTSTSVQELLGKPQYHLPRMSIQLGNPAAQPEPVLHPLLSPTDVQSTSSHVTPLQIMDKQIICTTEHNTTASDQVTSSPNSDFGFLSTQQDTTDNLSKQKEEPDVNLSYSNSLVVPSLDSEHGVDKERTEDLPWSMNKRQVCEKDWRVKQDIALQSSAFGTEEMSLFTSKVELGPLCPRGGSIPHLPSASVRAQKNITLSSSCPQYSRIPGMPSLHQSQVIMWPDGKSLLFQKSPSKKLTLRPYPIYVNALDDSCAEFARMVDIIPSCSKSSSIYGIPSTLKCVPNMAYLLPTCANICKVPGLPSVGSATRYENYVWNRGSFWKKPLKIKEVFISQISCVHGQAAHDTSIDRGMVAILPTCSRKASVLGFPTAPWTKTLNTPSMARLLSTCPKQTVIAGLPFTQKDGSYNTWHILREFSLDKQLKSSSHLVHEKPYEDKKYIKEMVNMLPSCPRKVTIPGFPSVPQTEHSTHGITWEPRQNSGLPSKEPYSAKSENLYMGRHTLAEKPLSKGKALVQDISTSAFQDPDKGQTLGSVKESSFSSTRTSPVGMSTELQALFHSTVSLVTMCSKQFRTPGVPCQYQNISENKDWQSLKTVISKRTEKNSQTYIVQWIPEETIILKDMVNMLISCPEKLKVFGWPSASQLETNIVNITPSCPTHSGVSGLPSKKLCFSSCNEWFAHKSLQWSLPIKREVKLLNAGLCFDKDIPASISAVLPSCPENARAPGFPSVRTQGFLVQPNVVNFSPSGTKESTGPGMPLRASTKQLQWIMERKCLSLPRETSAVQSHLGAVNVLYPDCDTNINMVSMLPTCPQTACLPGFPSISCPINVLPTCPSHSTVCGIPSGVHSDSDEAKWTVDKRPVCEKTITNTGKLALIYDYNMYFTEKSGVNIMLSMLPPCPKHSNIPGIPSKVVQRPVESLLNKKCSVNLPKYGTVSGRPEKTPEFSSALDPKAGDTIEENPDMIQLMPYCPRQSNIIGFSSIISDFKVGAWPVVKINAQDFGLFPQRCCSPKDVMNAILTLEPSCPNNYFRSSFPAVPLSEVDQLVNMVHIVSSCPKNSSIPGIPSTHVHHSGWGWPVKTPLLVRSGTKTTGKQKQNPISHQLSPDEKYFSVRESSIQFIFPGQDDDVQERKTLESSAYLLKDTANDFPLSYSEMPMDQSSSNIDTDILLDVARPVRLDLDRKKTKSNVCSPLEMQKGGQGLWIPGEAEEVTVIENGHEHVVTLRPPCPVAAGAAELPSLTQINRAEQQSEKCPTNKATQCKELPNATLQTWQTDRSIQWEELPKGTTQVNTSEEQVNMTTEMISIIPSSTGADTVFDNSEMKVNTEAEMAEVLPIYPTVTGKFECPTTTKQINENLLDSRSKTSLENEIKVTGCALHVNVQVDAVEHIVDVGSQSLPCNVKPETEYKQSTFYKQSNLLESCPVMTNIVGHPSMQKPESKDWDMSHQPLWEKQIKREHVLLLDNNKLFEDMKGVSLAQSCSRKSHIYGFPSVPEARMIIVADTTKMVNLSTSCSKLSCIPGFPSAHILNKWTVSEEPLYQSRMKGKPVTLIGGNERDKGAMKGMASLVQSCPKEARTPGFPSYPHPVTFHWAPDNISLYTLCSKGSKILGFPSVEGDVNIGWTVQNGLLPKKLYKEGGRI</sequence>
<feature type="compositionally biased region" description="Polar residues" evidence="1">
    <location>
        <begin position="698"/>
        <end position="724"/>
    </location>
</feature>
<gene>
    <name evidence="3" type="ORF">EXN66_Car013154</name>
</gene>
<organism evidence="3 4">
    <name type="scientific">Channa argus</name>
    <name type="common">Northern snakehead</name>
    <name type="synonym">Ophicephalus argus</name>
    <dbReference type="NCBI Taxonomy" id="215402"/>
    <lineage>
        <taxon>Eukaryota</taxon>
        <taxon>Metazoa</taxon>
        <taxon>Chordata</taxon>
        <taxon>Craniata</taxon>
        <taxon>Vertebrata</taxon>
        <taxon>Euteleostomi</taxon>
        <taxon>Actinopterygii</taxon>
        <taxon>Neopterygii</taxon>
        <taxon>Teleostei</taxon>
        <taxon>Neoteleostei</taxon>
        <taxon>Acanthomorphata</taxon>
        <taxon>Anabantaria</taxon>
        <taxon>Anabantiformes</taxon>
        <taxon>Channoidei</taxon>
        <taxon>Channidae</taxon>
        <taxon>Channa</taxon>
    </lineage>
</organism>
<dbReference type="Pfam" id="PF10358">
    <property type="entry name" value="NT-C2"/>
    <property type="match status" value="1"/>
</dbReference>
<name>A0A6G1Q4Z3_CHAAH</name>
<evidence type="ECO:0000259" key="2">
    <source>
        <dbReference type="PROSITE" id="PS51840"/>
    </source>
</evidence>
<dbReference type="Proteomes" id="UP000503349">
    <property type="component" value="Chromosome 13"/>
</dbReference>
<reference evidence="4" key="2">
    <citation type="submission" date="2019-02" db="EMBL/GenBank/DDBJ databases">
        <title>Opniocepnalus argus Var Kimnra genome.</title>
        <authorList>
            <person name="Zhou C."/>
            <person name="Xiao S."/>
        </authorList>
    </citation>
    <scope>NUCLEOTIDE SEQUENCE [LARGE SCALE GENOMIC DNA]</scope>
</reference>
<feature type="region of interest" description="Disordered" evidence="1">
    <location>
        <begin position="1092"/>
        <end position="1119"/>
    </location>
</feature>
<dbReference type="InterPro" id="IPR050540">
    <property type="entry name" value="F-actin_Monoox_Mical"/>
</dbReference>
<feature type="region of interest" description="Disordered" evidence="1">
    <location>
        <begin position="1564"/>
        <end position="1583"/>
    </location>
</feature>
<protein>
    <submittedName>
        <fullName evidence="3">EH domain-binding protein 1</fullName>
    </submittedName>
</protein>
<feature type="region of interest" description="Disordered" evidence="1">
    <location>
        <begin position="340"/>
        <end position="383"/>
    </location>
</feature>
<reference evidence="3 4" key="1">
    <citation type="submission" date="2019-02" db="EMBL/GenBank/DDBJ databases">
        <title>Opniocepnalus argus genome.</title>
        <authorList>
            <person name="Zhou C."/>
            <person name="Xiao S."/>
        </authorList>
    </citation>
    <scope>NUCLEOTIDE SEQUENCE [LARGE SCALE GENOMIC DNA]</scope>
    <source>
        <strain evidence="3">OARG1902GOOAL</strain>
        <tissue evidence="3">Muscle</tissue>
    </source>
</reference>
<feature type="compositionally biased region" description="Polar residues" evidence="1">
    <location>
        <begin position="442"/>
        <end position="467"/>
    </location>
</feature>
<feature type="region of interest" description="Disordered" evidence="1">
    <location>
        <begin position="397"/>
        <end position="424"/>
    </location>
</feature>
<evidence type="ECO:0000313" key="3">
    <source>
        <dbReference type="EMBL" id="KAF3697474.1"/>
    </source>
</evidence>
<feature type="region of interest" description="Disordered" evidence="1">
    <location>
        <begin position="442"/>
        <end position="501"/>
    </location>
</feature>
<feature type="compositionally biased region" description="Pro residues" evidence="1">
    <location>
        <begin position="349"/>
        <end position="359"/>
    </location>
</feature>
<keyword evidence="4" id="KW-1185">Reference proteome</keyword>
<dbReference type="PANTHER" id="PTHR23167:SF91">
    <property type="entry name" value="EH DOMAIN-BINDING PROTEIN 1-LIKE PROTEIN 1"/>
    <property type="match status" value="1"/>
</dbReference>
<feature type="compositionally biased region" description="Polar residues" evidence="1">
    <location>
        <begin position="1160"/>
        <end position="1176"/>
    </location>
</feature>